<dbReference type="EMBL" id="JPIN01000008">
    <property type="protein sequence ID" value="KFZ28483.1"/>
    <property type="molecule type" value="Genomic_DNA"/>
</dbReference>
<evidence type="ECO:0000256" key="2">
    <source>
        <dbReference type="SAM" id="Coils"/>
    </source>
</evidence>
<feature type="coiled-coil region" evidence="2">
    <location>
        <begin position="158"/>
        <end position="185"/>
    </location>
</feature>
<evidence type="ECO:0000256" key="1">
    <source>
        <dbReference type="ARBA" id="ARBA00008591"/>
    </source>
</evidence>
<dbReference type="InterPro" id="IPR038078">
    <property type="entry name" value="PhoU-like_sf"/>
</dbReference>
<dbReference type="AlphaFoldDB" id="A0A094L1I1"/>
<dbReference type="InterPro" id="IPR018445">
    <property type="entry name" value="Put_Phosphate_transp_reg"/>
</dbReference>
<dbReference type="SUPFAM" id="SSF109755">
    <property type="entry name" value="PhoU-like"/>
    <property type="match status" value="1"/>
</dbReference>
<dbReference type="RefSeq" id="WP_034733020.1">
    <property type="nucleotide sequence ID" value="NZ_JPIN01000008.1"/>
</dbReference>
<accession>A0A094L1I1</accession>
<proteinExistence type="inferred from homology"/>
<protein>
    <submittedName>
        <fullName evidence="3">Phosphate transport regulator</fullName>
    </submittedName>
</protein>
<comment type="similarity">
    <text evidence="1">Belongs to the UPF0111 family.</text>
</comment>
<sequence>MSANSFLGMFAKSPIKPMIEHIEQVHDCAMTLKPFFQAVYATNWDEAEEHRRTIVSKERAADELKRDIRLNLPGGLFMPVERTDLLELVSQQDRIANKAKDISGLITGRELQIPAAMVEGFDAYLQRCLDATDKAKETIGEFDDLLEVGFKGRERKIVDSLISELDSIEQDTDALQVKLRRQLRQIEGDLNPLDAMFLYQILDWVGDLADLAERVGARFELMLARV</sequence>
<dbReference type="PANTHER" id="PTHR36536">
    <property type="entry name" value="UPF0111 PROTEIN HI_1603"/>
    <property type="match status" value="1"/>
</dbReference>
<dbReference type="Proteomes" id="UP000053718">
    <property type="component" value="Unassembled WGS sequence"/>
</dbReference>
<dbReference type="STRING" id="1517416.IDAT_09250"/>
<keyword evidence="4" id="KW-1185">Reference proteome</keyword>
<evidence type="ECO:0000313" key="4">
    <source>
        <dbReference type="Proteomes" id="UP000053718"/>
    </source>
</evidence>
<name>A0A094L1I1_9GAMM</name>
<organism evidence="3 4">
    <name type="scientific">Pseudidiomarina atlantica</name>
    <dbReference type="NCBI Taxonomy" id="1517416"/>
    <lineage>
        <taxon>Bacteria</taxon>
        <taxon>Pseudomonadati</taxon>
        <taxon>Pseudomonadota</taxon>
        <taxon>Gammaproteobacteria</taxon>
        <taxon>Alteromonadales</taxon>
        <taxon>Idiomarinaceae</taxon>
        <taxon>Pseudidiomarina</taxon>
    </lineage>
</organism>
<dbReference type="Gene3D" id="1.20.58.220">
    <property type="entry name" value="Phosphate transport system protein phou homolog 2, domain 2"/>
    <property type="match status" value="1"/>
</dbReference>
<evidence type="ECO:0000313" key="3">
    <source>
        <dbReference type="EMBL" id="KFZ28483.1"/>
    </source>
</evidence>
<dbReference type="InterPro" id="IPR002727">
    <property type="entry name" value="DUF47"/>
</dbReference>
<comment type="caution">
    <text evidence="3">The sequence shown here is derived from an EMBL/GenBank/DDBJ whole genome shotgun (WGS) entry which is preliminary data.</text>
</comment>
<reference evidence="3 4" key="1">
    <citation type="submission" date="2014-06" db="EMBL/GenBank/DDBJ databases">
        <title>Draft genome sequence of Idiomarina sp. MCCC 1A10513.</title>
        <authorList>
            <person name="Du J."/>
            <person name="Lai Q."/>
            <person name="Shao Z."/>
        </authorList>
    </citation>
    <scope>NUCLEOTIDE SEQUENCE [LARGE SCALE GENOMIC DNA]</scope>
    <source>
        <strain evidence="3 4">MCCC 1A10513</strain>
    </source>
</reference>
<dbReference type="eggNOG" id="COG1392">
    <property type="taxonomic scope" value="Bacteria"/>
</dbReference>
<dbReference type="OrthoDB" id="9780540at2"/>
<dbReference type="PANTHER" id="PTHR36536:SF3">
    <property type="entry name" value="UPF0111 PROTEIN HI_1603"/>
    <property type="match status" value="1"/>
</dbReference>
<dbReference type="NCBIfam" id="TIGR00153">
    <property type="entry name" value="TIGR00153 family protein"/>
    <property type="match status" value="1"/>
</dbReference>
<dbReference type="Pfam" id="PF01865">
    <property type="entry name" value="PhoU_div"/>
    <property type="match status" value="1"/>
</dbReference>
<gene>
    <name evidence="3" type="ORF">IDAT_09250</name>
</gene>
<keyword evidence="2" id="KW-0175">Coiled coil</keyword>